<feature type="compositionally biased region" description="Polar residues" evidence="1">
    <location>
        <begin position="286"/>
        <end position="295"/>
    </location>
</feature>
<dbReference type="Proteomes" id="UP000024635">
    <property type="component" value="Unassembled WGS sequence"/>
</dbReference>
<feature type="compositionally biased region" description="Basic and acidic residues" evidence="1">
    <location>
        <begin position="159"/>
        <end position="180"/>
    </location>
</feature>
<proteinExistence type="predicted"/>
<gene>
    <name evidence="2" type="primary">Acey_s0016.g2997</name>
    <name evidence="2" type="synonym">Acey-F08D12.12</name>
    <name evidence="2" type="ORF">Y032_0016g2997</name>
</gene>
<feature type="compositionally biased region" description="Low complexity" evidence="1">
    <location>
        <begin position="250"/>
        <end position="282"/>
    </location>
</feature>
<feature type="compositionally biased region" description="Basic and acidic residues" evidence="1">
    <location>
        <begin position="68"/>
        <end position="86"/>
    </location>
</feature>
<keyword evidence="3" id="KW-1185">Reference proteome</keyword>
<dbReference type="EMBL" id="JARK01001352">
    <property type="protein sequence ID" value="EYC22872.1"/>
    <property type="molecule type" value="Genomic_DNA"/>
</dbReference>
<reference evidence="3" key="1">
    <citation type="journal article" date="2015" name="Nat. Genet.">
        <title>The genome and transcriptome of the zoonotic hookworm Ancylostoma ceylanicum identify infection-specific gene families.</title>
        <authorList>
            <person name="Schwarz E.M."/>
            <person name="Hu Y."/>
            <person name="Antoshechkin I."/>
            <person name="Miller M.M."/>
            <person name="Sternberg P.W."/>
            <person name="Aroian R.V."/>
        </authorList>
    </citation>
    <scope>NUCLEOTIDE SEQUENCE</scope>
    <source>
        <strain evidence="3">HY135</strain>
    </source>
</reference>
<comment type="caution">
    <text evidence="2">The sequence shown here is derived from an EMBL/GenBank/DDBJ whole genome shotgun (WGS) entry which is preliminary data.</text>
</comment>
<feature type="compositionally biased region" description="Basic residues" evidence="1">
    <location>
        <begin position="237"/>
        <end position="248"/>
    </location>
</feature>
<feature type="compositionally biased region" description="Basic residues" evidence="1">
    <location>
        <begin position="142"/>
        <end position="158"/>
    </location>
</feature>
<protein>
    <submittedName>
        <fullName evidence="2">Uncharacterized protein</fullName>
    </submittedName>
</protein>
<feature type="compositionally biased region" description="Basic residues" evidence="1">
    <location>
        <begin position="103"/>
        <end position="117"/>
    </location>
</feature>
<feature type="compositionally biased region" description="Basic and acidic residues" evidence="1">
    <location>
        <begin position="193"/>
        <end position="210"/>
    </location>
</feature>
<sequence>MAFYFALLNVSAKRDDRAIASSSHRQKRRRHSIASVESPVLDYRLLPRPQVVRNELHQDDQQTSIRSEGCKQEKEEHCRQNADHNRSASSSRPCNDAAQHRERVFRRSGSGHHQKEHHQKEPKPKERHQKERHQKERAQSKATKKAGGGHHNPPRKGKQRNEIGHEKREHHPRAPERNTLEWEFCEMQVASSSRKDHLEKNDPSNAHPDEPLQTVNSKAAETPIKPFPAIREDYKWRGKRPIVVKRRVSPQESSTSDSRRSSNQSNRSPPRNDSLGSSNSSRRTSEAIQSATSPSMALPVPEQHKLSNSSMPSKLADIPRSATLKKVTFENDSSEYVVSSAFLGDRGVLVRRGSGSAVLRRSITQQLSPSVTTTTLRPFAQGTAALAGLAYGAALWAPFFGEKDETPDRQNVTNNAIEETSRRSGVRGLLRRRSTSDRHVVFGFRNEGFRLTNDETPQAEFARTASGATLVPFAG</sequence>
<name>A0A016V762_9BILA</name>
<dbReference type="OrthoDB" id="5859207at2759"/>
<evidence type="ECO:0000256" key="1">
    <source>
        <dbReference type="SAM" id="MobiDB-lite"/>
    </source>
</evidence>
<organism evidence="2 3">
    <name type="scientific">Ancylostoma ceylanicum</name>
    <dbReference type="NCBI Taxonomy" id="53326"/>
    <lineage>
        <taxon>Eukaryota</taxon>
        <taxon>Metazoa</taxon>
        <taxon>Ecdysozoa</taxon>
        <taxon>Nematoda</taxon>
        <taxon>Chromadorea</taxon>
        <taxon>Rhabditida</taxon>
        <taxon>Rhabditina</taxon>
        <taxon>Rhabditomorpha</taxon>
        <taxon>Strongyloidea</taxon>
        <taxon>Ancylostomatidae</taxon>
        <taxon>Ancylostomatinae</taxon>
        <taxon>Ancylostoma</taxon>
    </lineage>
</organism>
<feature type="region of interest" description="Disordered" evidence="1">
    <location>
        <begin position="52"/>
        <end position="315"/>
    </location>
</feature>
<evidence type="ECO:0000313" key="3">
    <source>
        <dbReference type="Proteomes" id="UP000024635"/>
    </source>
</evidence>
<evidence type="ECO:0000313" key="2">
    <source>
        <dbReference type="EMBL" id="EYC22872.1"/>
    </source>
</evidence>
<dbReference type="AlphaFoldDB" id="A0A016V762"/>
<accession>A0A016V762</accession>